<dbReference type="OrthoDB" id="9807246at2"/>
<dbReference type="RefSeq" id="WP_074965670.1">
    <property type="nucleotide sequence ID" value="NZ_CBCRYP010000081.1"/>
</dbReference>
<evidence type="ECO:0000259" key="4">
    <source>
        <dbReference type="PROSITE" id="PS51891"/>
    </source>
</evidence>
<keyword evidence="2" id="KW-0479">Metal-binding</keyword>
<dbReference type="EMBL" id="FOPU01000001">
    <property type="protein sequence ID" value="SFH07175.1"/>
    <property type="molecule type" value="Genomic_DNA"/>
</dbReference>
<protein>
    <submittedName>
        <fullName evidence="5">Uncharacterized conserved protein</fullName>
    </submittedName>
</protein>
<sequence>MARQHYKGSCQCGAVAYEVDADLDQTVTCNCSRCKRLGSVLTFVPAADFRLTAEGPVTEYLFNRKAIHHLFCPTCGIESYARGTSPDGTEVVAVNVNCLEGVDARALPSQAVDGASF</sequence>
<evidence type="ECO:0000256" key="1">
    <source>
        <dbReference type="ARBA" id="ARBA00005495"/>
    </source>
</evidence>
<dbReference type="Gene3D" id="2.170.150.70">
    <property type="match status" value="1"/>
</dbReference>
<dbReference type="STRING" id="34004.SAMN04488021_1014"/>
<dbReference type="InterPro" id="IPR052355">
    <property type="entry name" value="CENP-V-like"/>
</dbReference>
<accession>A0A1I2X0Y5</accession>
<dbReference type="PANTHER" id="PTHR28620:SF1">
    <property type="entry name" value="CENP-V_GFA DOMAIN-CONTAINING PROTEIN"/>
    <property type="match status" value="1"/>
</dbReference>
<feature type="domain" description="CENP-V/GFA" evidence="4">
    <location>
        <begin position="6"/>
        <end position="117"/>
    </location>
</feature>
<proteinExistence type="inferred from homology"/>
<dbReference type="Pfam" id="PF04828">
    <property type="entry name" value="GFA"/>
    <property type="match status" value="1"/>
</dbReference>
<evidence type="ECO:0000256" key="3">
    <source>
        <dbReference type="ARBA" id="ARBA00022833"/>
    </source>
</evidence>
<dbReference type="InterPro" id="IPR011057">
    <property type="entry name" value="Mss4-like_sf"/>
</dbReference>
<dbReference type="SUPFAM" id="SSF51316">
    <property type="entry name" value="Mss4-like"/>
    <property type="match status" value="1"/>
</dbReference>
<dbReference type="Proteomes" id="UP000183635">
    <property type="component" value="Unassembled WGS sequence"/>
</dbReference>
<dbReference type="PROSITE" id="PS51891">
    <property type="entry name" value="CENP_V_GFA"/>
    <property type="match status" value="1"/>
</dbReference>
<organism evidence="5 6">
    <name type="scientific">Paracoccus aminovorans</name>
    <dbReference type="NCBI Taxonomy" id="34004"/>
    <lineage>
        <taxon>Bacteria</taxon>
        <taxon>Pseudomonadati</taxon>
        <taxon>Pseudomonadota</taxon>
        <taxon>Alphaproteobacteria</taxon>
        <taxon>Rhodobacterales</taxon>
        <taxon>Paracoccaceae</taxon>
        <taxon>Paracoccus</taxon>
    </lineage>
</organism>
<dbReference type="AlphaFoldDB" id="A0A1I2X0Y5"/>
<evidence type="ECO:0000313" key="6">
    <source>
        <dbReference type="Proteomes" id="UP000183635"/>
    </source>
</evidence>
<name>A0A1I2X0Y5_9RHOB</name>
<gene>
    <name evidence="5" type="ORF">SAMN04488021_1014</name>
</gene>
<evidence type="ECO:0000256" key="2">
    <source>
        <dbReference type="ARBA" id="ARBA00022723"/>
    </source>
</evidence>
<comment type="similarity">
    <text evidence="1">Belongs to the Gfa family.</text>
</comment>
<dbReference type="PANTHER" id="PTHR28620">
    <property type="entry name" value="CENTROMERE PROTEIN V"/>
    <property type="match status" value="1"/>
</dbReference>
<dbReference type="GO" id="GO:0046872">
    <property type="term" value="F:metal ion binding"/>
    <property type="evidence" value="ECO:0007669"/>
    <property type="project" value="UniProtKB-KW"/>
</dbReference>
<reference evidence="5 6" key="1">
    <citation type="submission" date="2016-10" db="EMBL/GenBank/DDBJ databases">
        <authorList>
            <person name="de Groot N.N."/>
        </authorList>
    </citation>
    <scope>NUCLEOTIDE SEQUENCE [LARGE SCALE GENOMIC DNA]</scope>
    <source>
        <strain evidence="5 6">DSM 8537</strain>
    </source>
</reference>
<dbReference type="InterPro" id="IPR006913">
    <property type="entry name" value="CENP-V/GFA"/>
</dbReference>
<keyword evidence="6" id="KW-1185">Reference proteome</keyword>
<dbReference type="GO" id="GO:0016846">
    <property type="term" value="F:carbon-sulfur lyase activity"/>
    <property type="evidence" value="ECO:0007669"/>
    <property type="project" value="InterPro"/>
</dbReference>
<evidence type="ECO:0000313" key="5">
    <source>
        <dbReference type="EMBL" id="SFH07175.1"/>
    </source>
</evidence>
<keyword evidence="3" id="KW-0862">Zinc</keyword>